<dbReference type="AlphaFoldDB" id="A0A398BBV2"/>
<sequence length="130" mass="14103">MGNYDANLCTLVADGRFITGFEDGSFISANKNEESFSVKTSAQGEPIISENNNPLGTIGATLSQTSPSYAYLQALAKSKKEFPIWVNYSGTPSEKAGGTRARIKKVPDKEYGNDAGARRFEVVVFDYTTD</sequence>
<proteinExistence type="predicted"/>
<reference evidence="1 2" key="1">
    <citation type="submission" date="2018-08" db="EMBL/GenBank/DDBJ databases">
        <title>Bacillus jemisoniae sp. nov., Bacillus chryseoplanitiae sp. nov., Bacillus resnikiae sp. nov., and Bacillus frankliniae sp. nov., isolated from Viking spacecraft and associated surfaces.</title>
        <authorList>
            <person name="Seuylemezian A."/>
            <person name="Vaishampayan P."/>
        </authorList>
    </citation>
    <scope>NUCLEOTIDE SEQUENCE [LARGE SCALE GENOMIC DNA]</scope>
    <source>
        <strain evidence="1 2">MA001</strain>
    </source>
</reference>
<dbReference type="RefSeq" id="WP_119116449.1">
    <property type="nucleotide sequence ID" value="NZ_QWVS01000013.1"/>
</dbReference>
<gene>
    <name evidence="1" type="ORF">D1953_06980</name>
</gene>
<name>A0A398BBV2_9BACI</name>
<dbReference type="Proteomes" id="UP000266016">
    <property type="component" value="Unassembled WGS sequence"/>
</dbReference>
<evidence type="ECO:0000313" key="1">
    <source>
        <dbReference type="EMBL" id="RID87054.1"/>
    </source>
</evidence>
<protein>
    <submittedName>
        <fullName evidence="1">DUF3277 domain-containing protein</fullName>
    </submittedName>
</protein>
<evidence type="ECO:0000313" key="2">
    <source>
        <dbReference type="Proteomes" id="UP000266016"/>
    </source>
</evidence>
<organism evidence="1 2">
    <name type="scientific">Peribacillus asahii</name>
    <dbReference type="NCBI Taxonomy" id="228899"/>
    <lineage>
        <taxon>Bacteria</taxon>
        <taxon>Bacillati</taxon>
        <taxon>Bacillota</taxon>
        <taxon>Bacilli</taxon>
        <taxon>Bacillales</taxon>
        <taxon>Bacillaceae</taxon>
        <taxon>Peribacillus</taxon>
    </lineage>
</organism>
<dbReference type="InterPro" id="IPR021695">
    <property type="entry name" value="Phage_KPP10_Orf10"/>
</dbReference>
<dbReference type="EMBL" id="QWVS01000013">
    <property type="protein sequence ID" value="RID87054.1"/>
    <property type="molecule type" value="Genomic_DNA"/>
</dbReference>
<keyword evidence="2" id="KW-1185">Reference proteome</keyword>
<comment type="caution">
    <text evidence="1">The sequence shown here is derived from an EMBL/GenBank/DDBJ whole genome shotgun (WGS) entry which is preliminary data.</text>
</comment>
<accession>A0A398BBV2</accession>
<dbReference type="NCBIfam" id="NF047581">
    <property type="entry name" value="gp105_phage_fam"/>
    <property type="match status" value="1"/>
</dbReference>